<dbReference type="EMBL" id="DF973311">
    <property type="protein sequence ID" value="GAU25373.1"/>
    <property type="molecule type" value="Genomic_DNA"/>
</dbReference>
<reference evidence="2" key="1">
    <citation type="journal article" date="2017" name="Front. Plant Sci.">
        <title>Climate Clever Clovers: New Paradigm to Reduce the Environmental Footprint of Ruminants by Breeding Low Methanogenic Forages Utilizing Haplotype Variation.</title>
        <authorList>
            <person name="Kaur P."/>
            <person name="Appels R."/>
            <person name="Bayer P.E."/>
            <person name="Keeble-Gagnere G."/>
            <person name="Wang J."/>
            <person name="Hirakawa H."/>
            <person name="Shirasawa K."/>
            <person name="Vercoe P."/>
            <person name="Stefanova K."/>
            <person name="Durmic Z."/>
            <person name="Nichols P."/>
            <person name="Revell C."/>
            <person name="Isobe S.N."/>
            <person name="Edwards D."/>
            <person name="Erskine W."/>
        </authorList>
    </citation>
    <scope>NUCLEOTIDE SEQUENCE [LARGE SCALE GENOMIC DNA]</scope>
    <source>
        <strain evidence="2">cv. Daliak</strain>
    </source>
</reference>
<name>A0A2Z6M5H3_TRISU</name>
<organism evidence="1 2">
    <name type="scientific">Trifolium subterraneum</name>
    <name type="common">Subterranean clover</name>
    <dbReference type="NCBI Taxonomy" id="3900"/>
    <lineage>
        <taxon>Eukaryota</taxon>
        <taxon>Viridiplantae</taxon>
        <taxon>Streptophyta</taxon>
        <taxon>Embryophyta</taxon>
        <taxon>Tracheophyta</taxon>
        <taxon>Spermatophyta</taxon>
        <taxon>Magnoliopsida</taxon>
        <taxon>eudicotyledons</taxon>
        <taxon>Gunneridae</taxon>
        <taxon>Pentapetalae</taxon>
        <taxon>rosids</taxon>
        <taxon>fabids</taxon>
        <taxon>Fabales</taxon>
        <taxon>Fabaceae</taxon>
        <taxon>Papilionoideae</taxon>
        <taxon>50 kb inversion clade</taxon>
        <taxon>NPAAA clade</taxon>
        <taxon>Hologalegina</taxon>
        <taxon>IRL clade</taxon>
        <taxon>Trifolieae</taxon>
        <taxon>Trifolium</taxon>
    </lineage>
</organism>
<accession>A0A2Z6M5H3</accession>
<evidence type="ECO:0000313" key="2">
    <source>
        <dbReference type="Proteomes" id="UP000242715"/>
    </source>
</evidence>
<sequence length="106" mass="11162">MKMVAANERVAGMETDRVLPSGVVLSSYLPSFLVERIGKERYNPFHNPKPISNSTHHREVRVAVVTSVITIVPSSAIPINTLVATITTACDGTAANGDGDDGSAGL</sequence>
<protein>
    <submittedName>
        <fullName evidence="1">Uncharacterized protein</fullName>
    </submittedName>
</protein>
<gene>
    <name evidence="1" type="ORF">TSUD_70260</name>
</gene>
<proteinExistence type="predicted"/>
<dbReference type="Proteomes" id="UP000242715">
    <property type="component" value="Unassembled WGS sequence"/>
</dbReference>
<keyword evidence="2" id="KW-1185">Reference proteome</keyword>
<evidence type="ECO:0000313" key="1">
    <source>
        <dbReference type="EMBL" id="GAU25373.1"/>
    </source>
</evidence>
<dbReference type="AlphaFoldDB" id="A0A2Z6M5H3"/>